<name>A0A840S6Q6_9BURK</name>
<evidence type="ECO:0000256" key="1">
    <source>
        <dbReference type="ARBA" id="ARBA00004141"/>
    </source>
</evidence>
<feature type="transmembrane region" description="Helical" evidence="5">
    <location>
        <begin position="284"/>
        <end position="301"/>
    </location>
</feature>
<feature type="transmembrane region" description="Helical" evidence="5">
    <location>
        <begin position="12"/>
        <end position="35"/>
    </location>
</feature>
<feature type="transmembrane region" description="Helical" evidence="5">
    <location>
        <begin position="512"/>
        <end position="529"/>
    </location>
</feature>
<reference evidence="6 7" key="1">
    <citation type="submission" date="2020-08" db="EMBL/GenBank/DDBJ databases">
        <title>Genomic Encyclopedia of Type Strains, Phase IV (KMG-IV): sequencing the most valuable type-strain genomes for metagenomic binning, comparative biology and taxonomic classification.</title>
        <authorList>
            <person name="Goeker M."/>
        </authorList>
    </citation>
    <scope>NUCLEOTIDE SEQUENCE [LARGE SCALE GENOMIC DNA]</scope>
    <source>
        <strain evidence="6 7">DSM 23958</strain>
    </source>
</reference>
<dbReference type="Gene3D" id="1.20.1250.20">
    <property type="entry name" value="MFS general substrate transporter like domains"/>
    <property type="match status" value="2"/>
</dbReference>
<evidence type="ECO:0000256" key="2">
    <source>
        <dbReference type="ARBA" id="ARBA00022692"/>
    </source>
</evidence>
<feature type="transmembrane region" description="Helical" evidence="5">
    <location>
        <begin position="244"/>
        <end position="264"/>
    </location>
</feature>
<dbReference type="GO" id="GO:0022857">
    <property type="term" value="F:transmembrane transporter activity"/>
    <property type="evidence" value="ECO:0007669"/>
    <property type="project" value="InterPro"/>
</dbReference>
<protein>
    <submittedName>
        <fullName evidence="6">PAT family beta-lactamase induction signal transducer AmpG</fullName>
    </submittedName>
</protein>
<feature type="transmembrane region" description="Helical" evidence="5">
    <location>
        <begin position="82"/>
        <end position="101"/>
    </location>
</feature>
<dbReference type="RefSeq" id="WP_138856687.1">
    <property type="nucleotide sequence ID" value="NZ_CP040709.1"/>
</dbReference>
<feature type="transmembrane region" description="Helical" evidence="5">
    <location>
        <begin position="413"/>
        <end position="433"/>
    </location>
</feature>
<feature type="transmembrane region" description="Helical" evidence="5">
    <location>
        <begin position="348"/>
        <end position="368"/>
    </location>
</feature>
<dbReference type="AlphaFoldDB" id="A0A840S6Q6"/>
<evidence type="ECO:0000256" key="4">
    <source>
        <dbReference type="ARBA" id="ARBA00023136"/>
    </source>
</evidence>
<dbReference type="Proteomes" id="UP000554837">
    <property type="component" value="Unassembled WGS sequence"/>
</dbReference>
<evidence type="ECO:0000313" key="6">
    <source>
        <dbReference type="EMBL" id="MBB5205373.1"/>
    </source>
</evidence>
<dbReference type="InterPro" id="IPR011701">
    <property type="entry name" value="MFS"/>
</dbReference>
<evidence type="ECO:0000313" key="7">
    <source>
        <dbReference type="Proteomes" id="UP000554837"/>
    </source>
</evidence>
<sequence length="563" mass="60224">MLPNLLATRNGRLAAFFSLYVTEGIPLGFAITAIATYLRRLGVGPAEIGAFVGSFYVPWAFKWAFGPLVDVFRSQRWGHRRAWILGTQLMMALTLASLVFLDLPRQLGLFTAILLVHNTFSAMQDVAIDSLACNTLREDERGLGNGMMFAGAAIGQAIGGSGVLFLTPYTGFQPTFFFVAGAILAVSTFIVLPMKEAVVVAAAGLTTEAAGALNNAQRGLRHALGEMKAFSVEAFRSFLGTRGAYAGLWSSLLPAGAMSLGLALQSNLAVELGQNDEQVATLQLWSNVLSAAAMILGGWMSDRLGRRLTLSIFFALMSVPVLYLAQVLQAHGYVMPRTEATRGFIDPALISALWVCTLAYNVAMGLEYGVRQANLMDVTNPKVAATQFTAYMAMSNLAIAVSATWQGQAIEAFGYPITLTLDAFVGLLVIGTVPLLKPAQPGEPERSVERATTLCRILALLCASWLPYQLWGEHLGGAQEIVGIFYTLIFVGGALVLLAGTAIVPRSALTRATPWLALALLALYARRWLPAGPELIAATSAVALAGAAALWVMARQDWAALRR</sequence>
<feature type="transmembrane region" description="Helical" evidence="5">
    <location>
        <begin position="483"/>
        <end position="505"/>
    </location>
</feature>
<dbReference type="PANTHER" id="PTHR12778">
    <property type="entry name" value="SOLUTE CARRIER FAMILY 33 ACETYL-COA TRANSPORTER -RELATED"/>
    <property type="match status" value="1"/>
</dbReference>
<dbReference type="OrthoDB" id="9812189at2"/>
<dbReference type="GO" id="GO:0016020">
    <property type="term" value="C:membrane"/>
    <property type="evidence" value="ECO:0007669"/>
    <property type="project" value="UniProtKB-SubCell"/>
</dbReference>
<feature type="transmembrane region" description="Helical" evidence="5">
    <location>
        <begin position="41"/>
        <end position="61"/>
    </location>
</feature>
<feature type="transmembrane region" description="Helical" evidence="5">
    <location>
        <begin position="175"/>
        <end position="192"/>
    </location>
</feature>
<dbReference type="PANTHER" id="PTHR12778:SF9">
    <property type="entry name" value="ACETYL-COENZYME A TRANSPORTER 1"/>
    <property type="match status" value="1"/>
</dbReference>
<comment type="caution">
    <text evidence="6">The sequence shown here is derived from an EMBL/GenBank/DDBJ whole genome shotgun (WGS) entry which is preliminary data.</text>
</comment>
<keyword evidence="2 5" id="KW-0812">Transmembrane</keyword>
<dbReference type="SUPFAM" id="SSF103473">
    <property type="entry name" value="MFS general substrate transporter"/>
    <property type="match status" value="1"/>
</dbReference>
<gene>
    <name evidence="6" type="ORF">HNQ51_002692</name>
</gene>
<dbReference type="Pfam" id="PF07690">
    <property type="entry name" value="MFS_1"/>
    <property type="match status" value="1"/>
</dbReference>
<dbReference type="InterPro" id="IPR004752">
    <property type="entry name" value="AmpG_permease/AT-1"/>
</dbReference>
<comment type="subcellular location">
    <subcellularLocation>
        <location evidence="1">Membrane</location>
        <topology evidence="1">Multi-pass membrane protein</topology>
    </subcellularLocation>
</comment>
<keyword evidence="4 5" id="KW-0472">Membrane</keyword>
<dbReference type="InterPro" id="IPR036259">
    <property type="entry name" value="MFS_trans_sf"/>
</dbReference>
<feature type="transmembrane region" description="Helical" evidence="5">
    <location>
        <begin position="388"/>
        <end position="407"/>
    </location>
</feature>
<keyword evidence="3 5" id="KW-1133">Transmembrane helix</keyword>
<proteinExistence type="predicted"/>
<organism evidence="6 7">
    <name type="scientific">Inhella inkyongensis</name>
    <dbReference type="NCBI Taxonomy" id="392593"/>
    <lineage>
        <taxon>Bacteria</taxon>
        <taxon>Pseudomonadati</taxon>
        <taxon>Pseudomonadota</taxon>
        <taxon>Betaproteobacteria</taxon>
        <taxon>Burkholderiales</taxon>
        <taxon>Sphaerotilaceae</taxon>
        <taxon>Inhella</taxon>
    </lineage>
</organism>
<dbReference type="EMBL" id="JACHHO010000004">
    <property type="protein sequence ID" value="MBB5205373.1"/>
    <property type="molecule type" value="Genomic_DNA"/>
</dbReference>
<evidence type="ECO:0000256" key="3">
    <source>
        <dbReference type="ARBA" id="ARBA00022989"/>
    </source>
</evidence>
<evidence type="ECO:0000256" key="5">
    <source>
        <dbReference type="SAM" id="Phobius"/>
    </source>
</evidence>
<accession>A0A840S6Q6</accession>
<feature type="transmembrane region" description="Helical" evidence="5">
    <location>
        <begin position="454"/>
        <end position="471"/>
    </location>
</feature>
<keyword evidence="7" id="KW-1185">Reference proteome</keyword>
<feature type="transmembrane region" description="Helical" evidence="5">
    <location>
        <begin position="308"/>
        <end position="328"/>
    </location>
</feature>
<feature type="transmembrane region" description="Helical" evidence="5">
    <location>
        <begin position="535"/>
        <end position="554"/>
    </location>
</feature>